<dbReference type="UniPathway" id="UPA00109">
    <property type="reaction ID" value="UER00187"/>
</dbReference>
<gene>
    <name evidence="11" type="ORF">AUK04_02525</name>
</gene>
<evidence type="ECO:0000256" key="7">
    <source>
        <dbReference type="ARBA" id="ARBA00023152"/>
    </source>
</evidence>
<comment type="caution">
    <text evidence="11">The sequence shown here is derived from an EMBL/GenBank/DDBJ whole genome shotgun (WGS) entry which is preliminary data.</text>
</comment>
<evidence type="ECO:0000256" key="6">
    <source>
        <dbReference type="ARBA" id="ARBA00022842"/>
    </source>
</evidence>
<evidence type="ECO:0000256" key="3">
    <source>
        <dbReference type="ARBA" id="ARBA00012058"/>
    </source>
</evidence>
<dbReference type="SMART" id="SM01193">
    <property type="entry name" value="Enolase_N"/>
    <property type="match status" value="1"/>
</dbReference>
<evidence type="ECO:0000313" key="11">
    <source>
        <dbReference type="EMBL" id="OIP84304.1"/>
    </source>
</evidence>
<keyword evidence="5" id="KW-0964">Secreted</keyword>
<dbReference type="InterPro" id="IPR020811">
    <property type="entry name" value="Enolase_N"/>
</dbReference>
<keyword evidence="6" id="KW-0460">Magnesium</keyword>
<dbReference type="EC" id="4.2.1.11" evidence="3"/>
<dbReference type="GO" id="GO:0000287">
    <property type="term" value="F:magnesium ion binding"/>
    <property type="evidence" value="ECO:0007669"/>
    <property type="project" value="InterPro"/>
</dbReference>
<evidence type="ECO:0000259" key="10">
    <source>
        <dbReference type="SMART" id="SM01193"/>
    </source>
</evidence>
<dbReference type="SUPFAM" id="SSF54826">
    <property type="entry name" value="Enolase N-terminal domain-like"/>
    <property type="match status" value="1"/>
</dbReference>
<dbReference type="InterPro" id="IPR036849">
    <property type="entry name" value="Enolase-like_C_sf"/>
</dbReference>
<feature type="domain" description="Enolase C-terminal TIM barrel" evidence="9">
    <location>
        <begin position="148"/>
        <end position="329"/>
    </location>
</feature>
<dbReference type="InterPro" id="IPR020810">
    <property type="entry name" value="Enolase_C"/>
</dbReference>
<dbReference type="InterPro" id="IPR029017">
    <property type="entry name" value="Enolase-like_N"/>
</dbReference>
<dbReference type="Pfam" id="PF03952">
    <property type="entry name" value="Enolase_N"/>
    <property type="match status" value="1"/>
</dbReference>
<protein>
    <recommendedName>
        <fullName evidence="4">Enolase</fullName>
        <ecNumber evidence="3">4.2.1.11</ecNumber>
    </recommendedName>
</protein>
<evidence type="ECO:0000256" key="4">
    <source>
        <dbReference type="ARBA" id="ARBA00017068"/>
    </source>
</evidence>
<dbReference type="SUPFAM" id="SSF51604">
    <property type="entry name" value="Enolase C-terminal domain-like"/>
    <property type="match status" value="1"/>
</dbReference>
<proteinExistence type="inferred from homology"/>
<evidence type="ECO:0000256" key="2">
    <source>
        <dbReference type="ARBA" id="ARBA00009604"/>
    </source>
</evidence>
<dbReference type="EMBL" id="MNZM01000060">
    <property type="protein sequence ID" value="OIP84304.1"/>
    <property type="molecule type" value="Genomic_DNA"/>
</dbReference>
<accession>A0A1J5HZG2</accession>
<organism evidence="11 12">
    <name type="scientific">Candidatus Roizmanbacteria bacterium CG2_30_33_16</name>
    <dbReference type="NCBI Taxonomy" id="1805340"/>
    <lineage>
        <taxon>Bacteria</taxon>
        <taxon>Candidatus Roizmaniibacteriota</taxon>
    </lineage>
</organism>
<dbReference type="InterPro" id="IPR000941">
    <property type="entry name" value="Enolase"/>
</dbReference>
<keyword evidence="7" id="KW-0324">Glycolysis</keyword>
<evidence type="ECO:0000259" key="9">
    <source>
        <dbReference type="SMART" id="SM01192"/>
    </source>
</evidence>
<dbReference type="PANTHER" id="PTHR11902:SF1">
    <property type="entry name" value="ENOLASE"/>
    <property type="match status" value="1"/>
</dbReference>
<reference evidence="11 12" key="1">
    <citation type="journal article" date="2016" name="Environ. Microbiol.">
        <title>Genomic resolution of a cold subsurface aquifer community provides metabolic insights for novel microbes adapted to high CO concentrations.</title>
        <authorList>
            <person name="Probst A.J."/>
            <person name="Castelle C.J."/>
            <person name="Singh A."/>
            <person name="Brown C.T."/>
            <person name="Anantharaman K."/>
            <person name="Sharon I."/>
            <person name="Hug L.A."/>
            <person name="Burstein D."/>
            <person name="Emerson J.B."/>
            <person name="Thomas B.C."/>
            <person name="Banfield J.F."/>
        </authorList>
    </citation>
    <scope>NUCLEOTIDE SEQUENCE [LARGE SCALE GENOMIC DNA]</scope>
    <source>
        <strain evidence="11">CG2_30_33_16</strain>
    </source>
</reference>
<dbReference type="GO" id="GO:0004634">
    <property type="term" value="F:phosphopyruvate hydratase activity"/>
    <property type="evidence" value="ECO:0007669"/>
    <property type="project" value="UniProtKB-EC"/>
</dbReference>
<dbReference type="Gene3D" id="3.20.20.120">
    <property type="entry name" value="Enolase-like C-terminal domain"/>
    <property type="match status" value="1"/>
</dbReference>
<dbReference type="Pfam" id="PF00113">
    <property type="entry name" value="Enolase_C"/>
    <property type="match status" value="1"/>
</dbReference>
<evidence type="ECO:0000256" key="8">
    <source>
        <dbReference type="ARBA" id="ARBA00023239"/>
    </source>
</evidence>
<dbReference type="GO" id="GO:0006096">
    <property type="term" value="P:glycolytic process"/>
    <property type="evidence" value="ECO:0007669"/>
    <property type="project" value="UniProtKB-UniPathway"/>
</dbReference>
<comment type="similarity">
    <text evidence="2">Belongs to the enolase family.</text>
</comment>
<feature type="non-terminal residue" evidence="11">
    <location>
        <position position="329"/>
    </location>
</feature>
<dbReference type="SMART" id="SM01192">
    <property type="entry name" value="Enolase_C"/>
    <property type="match status" value="1"/>
</dbReference>
<feature type="domain" description="Enolase N-terminal" evidence="10">
    <location>
        <begin position="4"/>
        <end position="134"/>
    </location>
</feature>
<dbReference type="Proteomes" id="UP000183758">
    <property type="component" value="Unassembled WGS sequence"/>
</dbReference>
<dbReference type="PANTHER" id="PTHR11902">
    <property type="entry name" value="ENOLASE"/>
    <property type="match status" value="1"/>
</dbReference>
<comment type="pathway">
    <text evidence="1">Carbohydrate degradation; glycolysis; pyruvate from D-glyceraldehyde 3-phosphate: step 4/5.</text>
</comment>
<sequence>MSVIQKIVASEVIDSRGYPTIEGTLFLDNNNFVKTSVPSGFPSGKYDAVELRDSDPKRFHGFGVTTAISYINTLISPKLAGANPFKQQEIDSWLIKADKTKNKSRLGVNTILLVSQLVAKAAAKDQNISLYQYLNHLLLKHHKLEVKLEKIPTPIFALINGGKHANNNLDFQEFQVIPSSSYSYSDGLQVGVEIYHELKNMLQYRNATIAVGEEGGFTPNFASNRDALEILKETIIKINKKIGIDIFLGLNIAATHFYKDQRYIIHDRPNPLKIEEYYKELTKIISEYSLLVVEDPFSQESWNDWKKLNSEISDQAYLVGNDLLESNKE</sequence>
<dbReference type="GO" id="GO:0000015">
    <property type="term" value="C:phosphopyruvate hydratase complex"/>
    <property type="evidence" value="ECO:0007669"/>
    <property type="project" value="InterPro"/>
</dbReference>
<evidence type="ECO:0000256" key="1">
    <source>
        <dbReference type="ARBA" id="ARBA00005031"/>
    </source>
</evidence>
<dbReference type="Gene3D" id="3.30.390.10">
    <property type="entry name" value="Enolase-like, N-terminal domain"/>
    <property type="match status" value="1"/>
</dbReference>
<dbReference type="AlphaFoldDB" id="A0A1J5HZG2"/>
<keyword evidence="8" id="KW-0456">Lyase</keyword>
<dbReference type="PRINTS" id="PR00148">
    <property type="entry name" value="ENOLASE"/>
</dbReference>
<evidence type="ECO:0000256" key="5">
    <source>
        <dbReference type="ARBA" id="ARBA00022525"/>
    </source>
</evidence>
<name>A0A1J5HZG2_9BACT</name>
<evidence type="ECO:0000313" key="12">
    <source>
        <dbReference type="Proteomes" id="UP000183758"/>
    </source>
</evidence>